<dbReference type="InterPro" id="IPR051334">
    <property type="entry name" value="SRPK"/>
</dbReference>
<evidence type="ECO:0000256" key="10">
    <source>
        <dbReference type="RuleBase" id="RU000304"/>
    </source>
</evidence>
<dbReference type="InterPro" id="IPR000719">
    <property type="entry name" value="Prot_kinase_dom"/>
</dbReference>
<comment type="catalytic activity">
    <reaction evidence="7">
        <text>L-threonyl-[protein] + ATP = O-phospho-L-threonyl-[protein] + ADP + H(+)</text>
        <dbReference type="Rhea" id="RHEA:46608"/>
        <dbReference type="Rhea" id="RHEA-COMP:11060"/>
        <dbReference type="Rhea" id="RHEA-COMP:11605"/>
        <dbReference type="ChEBI" id="CHEBI:15378"/>
        <dbReference type="ChEBI" id="CHEBI:30013"/>
        <dbReference type="ChEBI" id="CHEBI:30616"/>
        <dbReference type="ChEBI" id="CHEBI:61977"/>
        <dbReference type="ChEBI" id="CHEBI:456216"/>
        <dbReference type="EC" id="2.7.11.1"/>
    </reaction>
</comment>
<evidence type="ECO:0000313" key="12">
    <source>
        <dbReference type="EMBL" id="KAJ3842330.1"/>
    </source>
</evidence>
<evidence type="ECO:0000256" key="5">
    <source>
        <dbReference type="ARBA" id="ARBA00022777"/>
    </source>
</evidence>
<reference evidence="12" key="1">
    <citation type="submission" date="2022-08" db="EMBL/GenBank/DDBJ databases">
        <authorList>
            <consortium name="DOE Joint Genome Institute"/>
            <person name="Min B."/>
            <person name="Riley R."/>
            <person name="Sierra-Patev S."/>
            <person name="Naranjo-Ortiz M."/>
            <person name="Looney B."/>
            <person name="Konkel Z."/>
            <person name="Slot J.C."/>
            <person name="Sakamoto Y."/>
            <person name="Steenwyk J.L."/>
            <person name="Rokas A."/>
            <person name="Carro J."/>
            <person name="Camarero S."/>
            <person name="Ferreira P."/>
            <person name="Molpeceres G."/>
            <person name="Ruiz-Duenas F.J."/>
            <person name="Serrano A."/>
            <person name="Henrissat B."/>
            <person name="Drula E."/>
            <person name="Hughes K.W."/>
            <person name="Mata J.L."/>
            <person name="Ishikawa N.K."/>
            <person name="Vargas-Isla R."/>
            <person name="Ushijima S."/>
            <person name="Smith C.A."/>
            <person name="Ahrendt S."/>
            <person name="Andreopoulos W."/>
            <person name="He G."/>
            <person name="Labutti K."/>
            <person name="Lipzen A."/>
            <person name="Ng V."/>
            <person name="Sandor L."/>
            <person name="Barry K."/>
            <person name="Martinez A.T."/>
            <person name="Xiao Y."/>
            <person name="Gibbons J.G."/>
            <person name="Terashima K."/>
            <person name="Hibbett D.S."/>
            <person name="Grigoriev I.V."/>
        </authorList>
    </citation>
    <scope>NUCLEOTIDE SEQUENCE</scope>
    <source>
        <strain evidence="12">TFB9207</strain>
    </source>
</reference>
<protein>
    <recommendedName>
        <fullName evidence="1">non-specific serine/threonine protein kinase</fullName>
        <ecNumber evidence="1">2.7.11.1</ecNumber>
    </recommendedName>
</protein>
<evidence type="ECO:0000256" key="3">
    <source>
        <dbReference type="ARBA" id="ARBA00022679"/>
    </source>
</evidence>
<gene>
    <name evidence="12" type="ORF">F5878DRAFT_607936</name>
</gene>
<dbReference type="Gene3D" id="1.10.510.10">
    <property type="entry name" value="Transferase(Phosphotransferase) domain 1"/>
    <property type="match status" value="1"/>
</dbReference>
<evidence type="ECO:0000256" key="4">
    <source>
        <dbReference type="ARBA" id="ARBA00022741"/>
    </source>
</evidence>
<evidence type="ECO:0000256" key="6">
    <source>
        <dbReference type="ARBA" id="ARBA00022840"/>
    </source>
</evidence>
<dbReference type="GO" id="GO:0004674">
    <property type="term" value="F:protein serine/threonine kinase activity"/>
    <property type="evidence" value="ECO:0007669"/>
    <property type="project" value="UniProtKB-KW"/>
</dbReference>
<dbReference type="PROSITE" id="PS50011">
    <property type="entry name" value="PROTEIN_KINASE_DOM"/>
    <property type="match status" value="1"/>
</dbReference>
<accession>A0AA38PG55</accession>
<evidence type="ECO:0000256" key="2">
    <source>
        <dbReference type="ARBA" id="ARBA00022527"/>
    </source>
</evidence>
<dbReference type="InterPro" id="IPR008271">
    <property type="entry name" value="Ser/Thr_kinase_AS"/>
</dbReference>
<evidence type="ECO:0000259" key="11">
    <source>
        <dbReference type="PROSITE" id="PS50011"/>
    </source>
</evidence>
<dbReference type="Proteomes" id="UP001163846">
    <property type="component" value="Unassembled WGS sequence"/>
</dbReference>
<comment type="similarity">
    <text evidence="10">Belongs to the protein kinase superfamily.</text>
</comment>
<dbReference type="Pfam" id="PF00069">
    <property type="entry name" value="Pkinase"/>
    <property type="match status" value="2"/>
</dbReference>
<dbReference type="PANTHER" id="PTHR47634">
    <property type="entry name" value="PROTEIN KINASE DOMAIN-CONTAINING PROTEIN-RELATED"/>
    <property type="match status" value="1"/>
</dbReference>
<dbReference type="InterPro" id="IPR011009">
    <property type="entry name" value="Kinase-like_dom_sf"/>
</dbReference>
<evidence type="ECO:0000256" key="9">
    <source>
        <dbReference type="PROSITE-ProRule" id="PRU10141"/>
    </source>
</evidence>
<feature type="binding site" evidence="9">
    <location>
        <position position="60"/>
    </location>
    <ligand>
        <name>ATP</name>
        <dbReference type="ChEBI" id="CHEBI:30616"/>
    </ligand>
</feature>
<dbReference type="PANTHER" id="PTHR47634:SF9">
    <property type="entry name" value="PROTEIN KINASE DOMAIN-CONTAINING PROTEIN-RELATED"/>
    <property type="match status" value="1"/>
</dbReference>
<dbReference type="SUPFAM" id="SSF56112">
    <property type="entry name" value="Protein kinase-like (PK-like)"/>
    <property type="match status" value="1"/>
</dbReference>
<dbReference type="GO" id="GO:0050684">
    <property type="term" value="P:regulation of mRNA processing"/>
    <property type="evidence" value="ECO:0007669"/>
    <property type="project" value="TreeGrafter"/>
</dbReference>
<sequence length="399" mass="44565">MAESDTVSPAIHFAPIIGTTLLNNRYRVLRKLGEGQTATVWLVHGKAEPTGTTCYYSAAKILTTEATLWVERGAVRELEFLKEITKQKDADNIDEGYDYLPTLQDDFFVTGPNGERHLCMVLNLCSTSVSALRRSAPTKSLPVYMVRNIIYMVLSGLKTLHSMNIVHTDVKADNILFHLDGNITRDQDVENYLAANPVEMINNVPKIQPIPHSSTYETSAFKAELMQVSLVDLGHAQRAGAQPTASSFSALALRAPEVILWSDFGSAVDIWAIGCLTFELLVGRWLFHPEAGEPDWTLEDDHLAKMMELTGQRFPDAMLARAQHRDKYFDEQGNLLRISELIPVTIEQAMANYKIPGLTDGDIGLAADFIRACLKFDYEERATASELLEHPFLKDVFKC</sequence>
<keyword evidence="6 9" id="KW-0067">ATP-binding</keyword>
<feature type="domain" description="Protein kinase" evidence="11">
    <location>
        <begin position="26"/>
        <end position="393"/>
    </location>
</feature>
<dbReference type="EC" id="2.7.11.1" evidence="1"/>
<comment type="caution">
    <text evidence="12">The sequence shown here is derived from an EMBL/GenBank/DDBJ whole genome shotgun (WGS) entry which is preliminary data.</text>
</comment>
<evidence type="ECO:0000256" key="1">
    <source>
        <dbReference type="ARBA" id="ARBA00012513"/>
    </source>
</evidence>
<dbReference type="PROSITE" id="PS00108">
    <property type="entry name" value="PROTEIN_KINASE_ST"/>
    <property type="match status" value="1"/>
</dbReference>
<evidence type="ECO:0000313" key="13">
    <source>
        <dbReference type="Proteomes" id="UP001163846"/>
    </source>
</evidence>
<dbReference type="GO" id="GO:0000245">
    <property type="term" value="P:spliceosomal complex assembly"/>
    <property type="evidence" value="ECO:0007669"/>
    <property type="project" value="TreeGrafter"/>
</dbReference>
<keyword evidence="3" id="KW-0808">Transferase</keyword>
<dbReference type="GO" id="GO:0005524">
    <property type="term" value="F:ATP binding"/>
    <property type="evidence" value="ECO:0007669"/>
    <property type="project" value="UniProtKB-UniRule"/>
</dbReference>
<organism evidence="12 13">
    <name type="scientific">Lentinula raphanica</name>
    <dbReference type="NCBI Taxonomy" id="153919"/>
    <lineage>
        <taxon>Eukaryota</taxon>
        <taxon>Fungi</taxon>
        <taxon>Dikarya</taxon>
        <taxon>Basidiomycota</taxon>
        <taxon>Agaricomycotina</taxon>
        <taxon>Agaricomycetes</taxon>
        <taxon>Agaricomycetidae</taxon>
        <taxon>Agaricales</taxon>
        <taxon>Marasmiineae</taxon>
        <taxon>Omphalotaceae</taxon>
        <taxon>Lentinula</taxon>
    </lineage>
</organism>
<keyword evidence="13" id="KW-1185">Reference proteome</keyword>
<keyword evidence="5 12" id="KW-0418">Kinase</keyword>
<keyword evidence="2 10" id="KW-0723">Serine/threonine-protein kinase</keyword>
<evidence type="ECO:0000256" key="7">
    <source>
        <dbReference type="ARBA" id="ARBA00047899"/>
    </source>
</evidence>
<dbReference type="EMBL" id="MU806009">
    <property type="protein sequence ID" value="KAJ3842330.1"/>
    <property type="molecule type" value="Genomic_DNA"/>
</dbReference>
<dbReference type="Gene3D" id="3.30.200.20">
    <property type="entry name" value="Phosphorylase Kinase, domain 1"/>
    <property type="match status" value="1"/>
</dbReference>
<keyword evidence="4 9" id="KW-0547">Nucleotide-binding</keyword>
<name>A0AA38PG55_9AGAR</name>
<dbReference type="PROSITE" id="PS00107">
    <property type="entry name" value="PROTEIN_KINASE_ATP"/>
    <property type="match status" value="1"/>
</dbReference>
<dbReference type="SMART" id="SM00220">
    <property type="entry name" value="S_TKc"/>
    <property type="match status" value="1"/>
</dbReference>
<dbReference type="AlphaFoldDB" id="A0AA38PG55"/>
<comment type="catalytic activity">
    <reaction evidence="8">
        <text>L-seryl-[protein] + ATP = O-phospho-L-seryl-[protein] + ADP + H(+)</text>
        <dbReference type="Rhea" id="RHEA:17989"/>
        <dbReference type="Rhea" id="RHEA-COMP:9863"/>
        <dbReference type="Rhea" id="RHEA-COMP:11604"/>
        <dbReference type="ChEBI" id="CHEBI:15378"/>
        <dbReference type="ChEBI" id="CHEBI:29999"/>
        <dbReference type="ChEBI" id="CHEBI:30616"/>
        <dbReference type="ChEBI" id="CHEBI:83421"/>
        <dbReference type="ChEBI" id="CHEBI:456216"/>
        <dbReference type="EC" id="2.7.11.1"/>
    </reaction>
</comment>
<dbReference type="InterPro" id="IPR017441">
    <property type="entry name" value="Protein_kinase_ATP_BS"/>
</dbReference>
<proteinExistence type="inferred from homology"/>
<evidence type="ECO:0000256" key="8">
    <source>
        <dbReference type="ARBA" id="ARBA00048679"/>
    </source>
</evidence>